<sequence length="933" mass="101631">MGPGPETHSRKGSIPALLKKAQKVPAAVLHPHLPATQTQPHISESTVRGRAKSVSPPRSVHSGKLQPARLQPPDVAPPAVPKVRSSSAQPPKSRLVSKEAPRVTSNPADPRPPSASGDKNKRKSWLPGARSRAGSKDKIQEKGAGGAWILTPDGHSDYNTLGLENGDKVPELWNDNGTVYVYLYPKEAGRGPSFKVSDHIFASSQVLNELLLSEKVFGQGPRAGTFLAVGDAARRPLIPPDDDAGHLYLPFTEPSSDLLLTARNMFAFLTLQPLVGTKRHPTVFTTLLQVADMLRNFGFTSMDGSSFGEQVEAAFDQVMEQFALADVRHSREKTIEALILSEQMRSWKLYNEAFAHSVGKYDDLVGLKSPLFGQISPGTLNRLERAHLDLENRQASLNNRLESFDFPSLFAGVASSTSIEEYKPVKFKEWRNSFNKMRSFVMSYYKDLFGNWPPKARSKKNQFSHSGLNRQCLKILYSDLCALYDLLVDRESITPRVIDQVFDDDTQKSVNPMIAALRQMLSEFDRSSPPILPPIPYDVPKLPTPLSIYENYNELTAKKQAKFDKSLQPNELQLLLIKSRNFDTDSLRMPFLDAFKEFELKEAKSIAPQDIADQRIGYWLFMYAVIQSLPMLVVDAPDLRYTEGVEYFLCEPPQGNMPWMVEDAGEVRKMWYQTAGQGIVQLSADVVMFSVEGIYMRSHCWLAAKEWEGQAQPGLALGGNGESVAGLGTGLGGVASPLEPPRAVFEDMDPGMRGGGRRGSASPGSAPGSRNASPARGRTRHAYRSSIALGLEPLPLGEEIPGGLPGAMNANGGSPRSSRVFSGGSVFSGYSGFSDPRPGSSGGTPTPQSQMGLRNNRSNGNLYAAAGGYGSVDNLALPQRPAHGRKLSHQGSLPREGSVASGSNASGVTGSTFDDILKSMDTGKKKKKGFFGS</sequence>
<gene>
    <name evidence="3" type="ORF">QBC37DRAFT_271228</name>
</gene>
<proteinExistence type="predicted"/>
<name>A0AAN7BE67_9PEZI</name>
<keyword evidence="4" id="KW-1185">Reference proteome</keyword>
<feature type="region of interest" description="Disordered" evidence="1">
    <location>
        <begin position="829"/>
        <end position="859"/>
    </location>
</feature>
<dbReference type="EMBL" id="MU858045">
    <property type="protein sequence ID" value="KAK4220087.1"/>
    <property type="molecule type" value="Genomic_DNA"/>
</dbReference>
<reference evidence="3" key="1">
    <citation type="journal article" date="2023" name="Mol. Phylogenet. Evol.">
        <title>Genome-scale phylogeny and comparative genomics of the fungal order Sordariales.</title>
        <authorList>
            <person name="Hensen N."/>
            <person name="Bonometti L."/>
            <person name="Westerberg I."/>
            <person name="Brannstrom I.O."/>
            <person name="Guillou S."/>
            <person name="Cros-Aarteil S."/>
            <person name="Calhoun S."/>
            <person name="Haridas S."/>
            <person name="Kuo A."/>
            <person name="Mondo S."/>
            <person name="Pangilinan J."/>
            <person name="Riley R."/>
            <person name="LaButti K."/>
            <person name="Andreopoulos B."/>
            <person name="Lipzen A."/>
            <person name="Chen C."/>
            <person name="Yan M."/>
            <person name="Daum C."/>
            <person name="Ng V."/>
            <person name="Clum A."/>
            <person name="Steindorff A."/>
            <person name="Ohm R.A."/>
            <person name="Martin F."/>
            <person name="Silar P."/>
            <person name="Natvig D.O."/>
            <person name="Lalanne C."/>
            <person name="Gautier V."/>
            <person name="Ament-Velasquez S.L."/>
            <person name="Kruys A."/>
            <person name="Hutchinson M.I."/>
            <person name="Powell A.J."/>
            <person name="Barry K."/>
            <person name="Miller A.N."/>
            <person name="Grigoriev I.V."/>
            <person name="Debuchy R."/>
            <person name="Gladieux P."/>
            <person name="Hiltunen Thoren M."/>
            <person name="Johannesson H."/>
        </authorList>
    </citation>
    <scope>NUCLEOTIDE SEQUENCE</scope>
    <source>
        <strain evidence="3">PSN293</strain>
    </source>
</reference>
<feature type="region of interest" description="Disordered" evidence="1">
    <location>
        <begin position="23"/>
        <end position="150"/>
    </location>
</feature>
<evidence type="ECO:0000256" key="1">
    <source>
        <dbReference type="SAM" id="MobiDB-lite"/>
    </source>
</evidence>
<dbReference type="AlphaFoldDB" id="A0AAN7BE67"/>
<accession>A0AAN7BE67</accession>
<organism evidence="3 4">
    <name type="scientific">Rhypophila decipiens</name>
    <dbReference type="NCBI Taxonomy" id="261697"/>
    <lineage>
        <taxon>Eukaryota</taxon>
        <taxon>Fungi</taxon>
        <taxon>Dikarya</taxon>
        <taxon>Ascomycota</taxon>
        <taxon>Pezizomycotina</taxon>
        <taxon>Sordariomycetes</taxon>
        <taxon>Sordariomycetidae</taxon>
        <taxon>Sordariales</taxon>
        <taxon>Naviculisporaceae</taxon>
        <taxon>Rhypophila</taxon>
    </lineage>
</organism>
<reference evidence="3" key="2">
    <citation type="submission" date="2023-05" db="EMBL/GenBank/DDBJ databases">
        <authorList>
            <consortium name="Lawrence Berkeley National Laboratory"/>
            <person name="Steindorff A."/>
            <person name="Hensen N."/>
            <person name="Bonometti L."/>
            <person name="Westerberg I."/>
            <person name="Brannstrom I.O."/>
            <person name="Guillou S."/>
            <person name="Cros-Aarteil S."/>
            <person name="Calhoun S."/>
            <person name="Haridas S."/>
            <person name="Kuo A."/>
            <person name="Mondo S."/>
            <person name="Pangilinan J."/>
            <person name="Riley R."/>
            <person name="Labutti K."/>
            <person name="Andreopoulos B."/>
            <person name="Lipzen A."/>
            <person name="Chen C."/>
            <person name="Yanf M."/>
            <person name="Daum C."/>
            <person name="Ng V."/>
            <person name="Clum A."/>
            <person name="Ohm R."/>
            <person name="Martin F."/>
            <person name="Silar P."/>
            <person name="Natvig D."/>
            <person name="Lalanne C."/>
            <person name="Gautier V."/>
            <person name="Ament-Velasquez S.L."/>
            <person name="Kruys A."/>
            <person name="Hutchinson M.I."/>
            <person name="Powell A.J."/>
            <person name="Barry K."/>
            <person name="Miller A.N."/>
            <person name="Grigoriev I.V."/>
            <person name="Debuchy R."/>
            <person name="Gladieux P."/>
            <person name="Thoren M.H."/>
            <person name="Johannesson H."/>
        </authorList>
    </citation>
    <scope>NUCLEOTIDE SEQUENCE</scope>
    <source>
        <strain evidence="3">PSN293</strain>
    </source>
</reference>
<feature type="compositionally biased region" description="Polar residues" evidence="1">
    <location>
        <begin position="35"/>
        <end position="46"/>
    </location>
</feature>
<evidence type="ECO:0000313" key="3">
    <source>
        <dbReference type="EMBL" id="KAK4220087.1"/>
    </source>
</evidence>
<dbReference type="Proteomes" id="UP001301769">
    <property type="component" value="Unassembled WGS sequence"/>
</dbReference>
<comment type="caution">
    <text evidence="3">The sequence shown here is derived from an EMBL/GenBank/DDBJ whole genome shotgun (WGS) entry which is preliminary data.</text>
</comment>
<dbReference type="PANTHER" id="PTHR39601">
    <property type="entry name" value="CHORIOGENIN HMINOR"/>
    <property type="match status" value="1"/>
</dbReference>
<dbReference type="PANTHER" id="PTHR39601:SF2">
    <property type="entry name" value="CHORIOGENIN HMINOR"/>
    <property type="match status" value="1"/>
</dbReference>
<feature type="region of interest" description="Disordered" evidence="1">
    <location>
        <begin position="738"/>
        <end position="780"/>
    </location>
</feature>
<dbReference type="Pfam" id="PF26013">
    <property type="entry name" value="DUF8004"/>
    <property type="match status" value="1"/>
</dbReference>
<protein>
    <recommendedName>
        <fullName evidence="2">DUF8004 domain-containing protein</fullName>
    </recommendedName>
</protein>
<evidence type="ECO:0000259" key="2">
    <source>
        <dbReference type="Pfam" id="PF26013"/>
    </source>
</evidence>
<feature type="domain" description="DUF8004" evidence="2">
    <location>
        <begin position="314"/>
        <end position="406"/>
    </location>
</feature>
<feature type="region of interest" description="Disordered" evidence="1">
    <location>
        <begin position="875"/>
        <end position="919"/>
    </location>
</feature>
<feature type="compositionally biased region" description="Low complexity" evidence="1">
    <location>
        <begin position="897"/>
        <end position="912"/>
    </location>
</feature>
<dbReference type="InterPro" id="IPR058317">
    <property type="entry name" value="DUF8004"/>
</dbReference>
<feature type="compositionally biased region" description="Low complexity" evidence="1">
    <location>
        <begin position="759"/>
        <end position="776"/>
    </location>
</feature>
<evidence type="ECO:0000313" key="4">
    <source>
        <dbReference type="Proteomes" id="UP001301769"/>
    </source>
</evidence>